<protein>
    <submittedName>
        <fullName evidence="8">Putative 7tm chemosensory receptor</fullName>
    </submittedName>
</protein>
<keyword evidence="5 7" id="KW-0472">Membrane</keyword>
<dbReference type="GO" id="GO:0050909">
    <property type="term" value="P:sensory perception of taste"/>
    <property type="evidence" value="ECO:0007669"/>
    <property type="project" value="InterPro"/>
</dbReference>
<sequence>YALYVGFLAVVTSGFEITLVYLRISYIYTREKDFSELLFMIIHIVIGLNIATNTFVFFLGTERLIDILRSTKRLEGAMGFEPARSSRVNDAKKLFKTFLFVVFQAAFVLSRLASSKEIFQEPPTALTVIATICFSLSCVGYAIHGKLALNANMFFYSVLSEYLKLQVAIVETLSSQISARNPRYTAKILERTRLHFVSIRNIVRSVDRLFEWGLVVSFLTCAFTLCFTAYSLFDASTSWSKMYIYILYSINSSVNISALTHAAFRMKQQALHLKHVLERTPLVNLPRRLVLQVEFFAENIDAEQLCVTGSGFFTVDKPVLTSIVALIFTYSLLLVQTRGFASPEKRHPKPII</sequence>
<feature type="transmembrane region" description="Helical" evidence="7">
    <location>
        <begin position="242"/>
        <end position="264"/>
    </location>
</feature>
<dbReference type="PANTHER" id="PTHR21421">
    <property type="entry name" value="GUSTATORY RECEPTOR"/>
    <property type="match status" value="1"/>
</dbReference>
<evidence type="ECO:0000256" key="2">
    <source>
        <dbReference type="ARBA" id="ARBA00022475"/>
    </source>
</evidence>
<feature type="transmembrane region" description="Helical" evidence="7">
    <location>
        <begin position="209"/>
        <end position="230"/>
    </location>
</feature>
<keyword evidence="6 8" id="KW-0675">Receptor</keyword>
<keyword evidence="3 7" id="KW-0812">Transmembrane</keyword>
<evidence type="ECO:0000256" key="1">
    <source>
        <dbReference type="ARBA" id="ARBA00004651"/>
    </source>
</evidence>
<organism evidence="8">
    <name type="scientific">Ixodes ricinus</name>
    <name type="common">Common tick</name>
    <name type="synonym">Acarus ricinus</name>
    <dbReference type="NCBI Taxonomy" id="34613"/>
    <lineage>
        <taxon>Eukaryota</taxon>
        <taxon>Metazoa</taxon>
        <taxon>Ecdysozoa</taxon>
        <taxon>Arthropoda</taxon>
        <taxon>Chelicerata</taxon>
        <taxon>Arachnida</taxon>
        <taxon>Acari</taxon>
        <taxon>Parasitiformes</taxon>
        <taxon>Ixodida</taxon>
        <taxon>Ixodoidea</taxon>
        <taxon>Ixodidae</taxon>
        <taxon>Ixodinae</taxon>
        <taxon>Ixodes</taxon>
    </lineage>
</organism>
<feature type="transmembrane region" description="Helical" evidence="7">
    <location>
        <begin position="40"/>
        <end position="60"/>
    </location>
</feature>
<evidence type="ECO:0000256" key="7">
    <source>
        <dbReference type="SAM" id="Phobius"/>
    </source>
</evidence>
<comment type="subcellular location">
    <subcellularLocation>
        <location evidence="1">Cell membrane</location>
        <topology evidence="1">Multi-pass membrane protein</topology>
    </subcellularLocation>
</comment>
<evidence type="ECO:0000256" key="4">
    <source>
        <dbReference type="ARBA" id="ARBA00022989"/>
    </source>
</evidence>
<dbReference type="SMR" id="A0A090XD72"/>
<evidence type="ECO:0000256" key="3">
    <source>
        <dbReference type="ARBA" id="ARBA00022692"/>
    </source>
</evidence>
<reference evidence="8" key="1">
    <citation type="journal article" date="2015" name="PLoS Negl. Trop. Dis.">
        <title>Deep Sequencing Analysis of the Ixodes ricinus Haemocytome.</title>
        <authorList>
            <person name="Kotsyfakis M."/>
            <person name="Kopacek P."/>
            <person name="Franta Z."/>
            <person name="Pedra J.H."/>
            <person name="Ribeiro J.M."/>
        </authorList>
    </citation>
    <scope>NUCLEOTIDE SEQUENCE</scope>
</reference>
<accession>A0A090XD72</accession>
<dbReference type="InterPro" id="IPR013604">
    <property type="entry name" value="7TM_chemorcpt"/>
</dbReference>
<dbReference type="PANTHER" id="PTHR21421:SF29">
    <property type="entry name" value="GUSTATORY RECEPTOR 5A FOR TREHALOSE-RELATED"/>
    <property type="match status" value="1"/>
</dbReference>
<dbReference type="GO" id="GO:0005886">
    <property type="term" value="C:plasma membrane"/>
    <property type="evidence" value="ECO:0007669"/>
    <property type="project" value="UniProtKB-SubCell"/>
</dbReference>
<feature type="non-terminal residue" evidence="8">
    <location>
        <position position="1"/>
    </location>
</feature>
<dbReference type="GO" id="GO:0051606">
    <property type="term" value="P:detection of stimulus"/>
    <property type="evidence" value="ECO:0007669"/>
    <property type="project" value="UniProtKB-ARBA"/>
</dbReference>
<feature type="transmembrane region" description="Helical" evidence="7">
    <location>
        <begin position="125"/>
        <end position="143"/>
    </location>
</feature>
<evidence type="ECO:0000256" key="6">
    <source>
        <dbReference type="ARBA" id="ARBA00023170"/>
    </source>
</evidence>
<keyword evidence="4 7" id="KW-1133">Transmembrane helix</keyword>
<dbReference type="Pfam" id="PF08395">
    <property type="entry name" value="7tm_7"/>
    <property type="match status" value="1"/>
</dbReference>
<feature type="transmembrane region" description="Helical" evidence="7">
    <location>
        <begin position="7"/>
        <end position="28"/>
    </location>
</feature>
<name>A0A090XD72_IXORI</name>
<evidence type="ECO:0000256" key="5">
    <source>
        <dbReference type="ARBA" id="ARBA00023136"/>
    </source>
</evidence>
<dbReference type="AlphaFoldDB" id="A0A090XD72"/>
<dbReference type="EMBL" id="GBIH01000046">
    <property type="protein sequence ID" value="JAC94664.1"/>
    <property type="molecule type" value="mRNA"/>
</dbReference>
<evidence type="ECO:0000313" key="8">
    <source>
        <dbReference type="EMBL" id="JAC94664.1"/>
    </source>
</evidence>
<dbReference type="GO" id="GO:0038023">
    <property type="term" value="F:signaling receptor activity"/>
    <property type="evidence" value="ECO:0007669"/>
    <property type="project" value="UniProtKB-ARBA"/>
</dbReference>
<proteinExistence type="evidence at transcript level"/>
<keyword evidence="2" id="KW-1003">Cell membrane</keyword>
<feature type="transmembrane region" description="Helical" evidence="7">
    <location>
        <begin position="94"/>
        <end position="113"/>
    </location>
</feature>